<evidence type="ECO:0000259" key="1">
    <source>
        <dbReference type="PROSITE" id="PS51746"/>
    </source>
</evidence>
<dbReference type="PANTHER" id="PTHR13832:SF860">
    <property type="entry name" value="PROTEIN PHOSPHATASE PHPP"/>
    <property type="match status" value="1"/>
</dbReference>
<sequence>MEIYGITDQGKTRLMNEDHFYHSDKPVGRLPNLAVIADGMGGHSAGEVASRMAVEVLVENCGQSQEEGVDDILRGGVQAANRQVFRLAKERGYLFGMGTTLAACVVTEGNRLYAVNVGDSRIYIYDGTLRQISLDHSLVEEMVQAGEITREESLVHPDRNKITRAIGTGAFVLCDLYVQTLAAGSVVLLCTDGLTNMVGDGRIQEILGNGGSLEQRVRDLLEEALENGGCDNVTIVAMATSDQEKR</sequence>
<dbReference type="SMART" id="SM00332">
    <property type="entry name" value="PP2Cc"/>
    <property type="match status" value="1"/>
</dbReference>
<dbReference type="PANTHER" id="PTHR13832">
    <property type="entry name" value="PROTEIN PHOSPHATASE 2C"/>
    <property type="match status" value="1"/>
</dbReference>
<dbReference type="EMBL" id="JAAEEH010000007">
    <property type="protein sequence ID" value="NDL66887.1"/>
    <property type="molecule type" value="Genomic_DNA"/>
</dbReference>
<dbReference type="PROSITE" id="PS51746">
    <property type="entry name" value="PPM_2"/>
    <property type="match status" value="1"/>
</dbReference>
<evidence type="ECO:0000313" key="2">
    <source>
        <dbReference type="EMBL" id="NDL66887.1"/>
    </source>
</evidence>
<accession>A0A7X5KNL8</accession>
<dbReference type="AlphaFoldDB" id="A0A7X5KNL8"/>
<dbReference type="RefSeq" id="WP_162369614.1">
    <property type="nucleotide sequence ID" value="NZ_JAAEEH010000007.1"/>
</dbReference>
<dbReference type="InterPro" id="IPR036457">
    <property type="entry name" value="PPM-type-like_dom_sf"/>
</dbReference>
<dbReference type="NCBIfam" id="NF033484">
    <property type="entry name" value="Stp1_PP2C_phos"/>
    <property type="match status" value="1"/>
</dbReference>
<proteinExistence type="predicted"/>
<dbReference type="GO" id="GO:0004722">
    <property type="term" value="F:protein serine/threonine phosphatase activity"/>
    <property type="evidence" value="ECO:0007669"/>
    <property type="project" value="InterPro"/>
</dbReference>
<dbReference type="Gene3D" id="3.60.40.10">
    <property type="entry name" value="PPM-type phosphatase domain"/>
    <property type="match status" value="1"/>
</dbReference>
<protein>
    <submittedName>
        <fullName evidence="2">Stp1/IreP family PP2C-type Ser/Thr phosphatase</fullName>
    </submittedName>
</protein>
<dbReference type="Proteomes" id="UP000461585">
    <property type="component" value="Unassembled WGS sequence"/>
</dbReference>
<dbReference type="InterPro" id="IPR001932">
    <property type="entry name" value="PPM-type_phosphatase-like_dom"/>
</dbReference>
<name>A0A7X5KNL8_9FIRM</name>
<comment type="caution">
    <text evidence="2">The sequence shown here is derived from an EMBL/GenBank/DDBJ whole genome shotgun (WGS) entry which is preliminary data.</text>
</comment>
<evidence type="ECO:0000313" key="3">
    <source>
        <dbReference type="Proteomes" id="UP000461585"/>
    </source>
</evidence>
<keyword evidence="3" id="KW-1185">Reference proteome</keyword>
<dbReference type="SMART" id="SM00331">
    <property type="entry name" value="PP2C_SIG"/>
    <property type="match status" value="1"/>
</dbReference>
<dbReference type="Pfam" id="PF13672">
    <property type="entry name" value="PP2C_2"/>
    <property type="match status" value="1"/>
</dbReference>
<dbReference type="SUPFAM" id="SSF81606">
    <property type="entry name" value="PP2C-like"/>
    <property type="match status" value="1"/>
</dbReference>
<dbReference type="CDD" id="cd00143">
    <property type="entry name" value="PP2Cc"/>
    <property type="match status" value="1"/>
</dbReference>
<dbReference type="InterPro" id="IPR015655">
    <property type="entry name" value="PP2C"/>
</dbReference>
<reference evidence="2 3" key="1">
    <citation type="submission" date="2020-01" db="EMBL/GenBank/DDBJ databases">
        <title>Anaeroalcalibacter tamaniensis gen. nov., sp. nov., moderately halophilic strictly anaerobic fermenter bacterium from mud volcano of Taman peninsula.</title>
        <authorList>
            <person name="Frolova A."/>
            <person name="Merkel A.Y."/>
            <person name="Slobodkin A.I."/>
        </authorList>
    </citation>
    <scope>NUCLEOTIDE SEQUENCE [LARGE SCALE GENOMIC DNA]</scope>
    <source>
        <strain evidence="2 3">F-3ap</strain>
    </source>
</reference>
<organism evidence="2 3">
    <name type="scientific">Anaerotalea alkaliphila</name>
    <dbReference type="NCBI Taxonomy" id="2662126"/>
    <lineage>
        <taxon>Bacteria</taxon>
        <taxon>Bacillati</taxon>
        <taxon>Bacillota</taxon>
        <taxon>Clostridia</taxon>
        <taxon>Eubacteriales</taxon>
        <taxon>Anaerotalea</taxon>
    </lineage>
</organism>
<gene>
    <name evidence="2" type="ORF">GXN74_03885</name>
</gene>
<feature type="domain" description="PPM-type phosphatase" evidence="1">
    <location>
        <begin position="2"/>
        <end position="240"/>
    </location>
</feature>